<evidence type="ECO:0000313" key="2">
    <source>
        <dbReference type="EMBL" id="MDO7834724.1"/>
    </source>
</evidence>
<dbReference type="RefSeq" id="WP_304535209.1">
    <property type="nucleotide sequence ID" value="NZ_JAUQOM010000002.1"/>
</dbReference>
<gene>
    <name evidence="2" type="ORF">Q4610_06660</name>
</gene>
<keyword evidence="1" id="KW-1133">Transmembrane helix</keyword>
<protein>
    <submittedName>
        <fullName evidence="2">Uncharacterized protein</fullName>
    </submittedName>
</protein>
<name>A0ABT8ZJM2_9SPHN</name>
<reference evidence="2" key="1">
    <citation type="submission" date="2023-07" db="EMBL/GenBank/DDBJ databases">
        <title>Bacterial whole genome sequence for Sphingobium sp. HBC34.</title>
        <authorList>
            <person name="Le V."/>
            <person name="Ko S.-R."/>
            <person name="Ahn C.-Y."/>
            <person name="Oh H.-M."/>
        </authorList>
    </citation>
    <scope>NUCLEOTIDE SEQUENCE</scope>
    <source>
        <strain evidence="2">HBC34</strain>
    </source>
</reference>
<accession>A0ABT8ZJM2</accession>
<evidence type="ECO:0000256" key="1">
    <source>
        <dbReference type="SAM" id="Phobius"/>
    </source>
</evidence>
<keyword evidence="1" id="KW-0812">Transmembrane</keyword>
<dbReference type="Proteomes" id="UP001176471">
    <property type="component" value="Unassembled WGS sequence"/>
</dbReference>
<comment type="caution">
    <text evidence="2">The sequence shown here is derived from an EMBL/GenBank/DDBJ whole genome shotgun (WGS) entry which is preliminary data.</text>
</comment>
<evidence type="ECO:0000313" key="3">
    <source>
        <dbReference type="Proteomes" id="UP001176471"/>
    </source>
</evidence>
<keyword evidence="3" id="KW-1185">Reference proteome</keyword>
<sequence length="42" mass="4783">MPRKNPRRGRRRRPPRWFMPTVMAGLGVAAFALSATMISLVE</sequence>
<feature type="transmembrane region" description="Helical" evidence="1">
    <location>
        <begin position="21"/>
        <end position="41"/>
    </location>
</feature>
<organism evidence="2 3">
    <name type="scientific">Sphingobium cyanobacteriorum</name>
    <dbReference type="NCBI Taxonomy" id="3063954"/>
    <lineage>
        <taxon>Bacteria</taxon>
        <taxon>Pseudomonadati</taxon>
        <taxon>Pseudomonadota</taxon>
        <taxon>Alphaproteobacteria</taxon>
        <taxon>Sphingomonadales</taxon>
        <taxon>Sphingomonadaceae</taxon>
        <taxon>Sphingobium</taxon>
    </lineage>
</organism>
<dbReference type="EMBL" id="JAUQOM010000002">
    <property type="protein sequence ID" value="MDO7834724.1"/>
    <property type="molecule type" value="Genomic_DNA"/>
</dbReference>
<proteinExistence type="predicted"/>
<keyword evidence="1" id="KW-0472">Membrane</keyword>